<protein>
    <submittedName>
        <fullName evidence="2">Uncharacterized protein</fullName>
    </submittedName>
</protein>
<dbReference type="Proteomes" id="UP000249619">
    <property type="component" value="Unassembled WGS sequence"/>
</dbReference>
<keyword evidence="3" id="KW-1185">Reference proteome</keyword>
<organism evidence="2 3">
    <name type="scientific">Stemphylium lycopersici</name>
    <name type="common">Tomato gray leaf spot disease fungus</name>
    <name type="synonym">Thyrospora lycopersici</name>
    <dbReference type="NCBI Taxonomy" id="183478"/>
    <lineage>
        <taxon>Eukaryota</taxon>
        <taxon>Fungi</taxon>
        <taxon>Dikarya</taxon>
        <taxon>Ascomycota</taxon>
        <taxon>Pezizomycotina</taxon>
        <taxon>Dothideomycetes</taxon>
        <taxon>Pleosporomycetidae</taxon>
        <taxon>Pleosporales</taxon>
        <taxon>Pleosporineae</taxon>
        <taxon>Pleosporaceae</taxon>
        <taxon>Stemphylium</taxon>
    </lineage>
</organism>
<dbReference type="STRING" id="183478.A0A364MW13"/>
<dbReference type="InterPro" id="IPR007175">
    <property type="entry name" value="Rpr2/Snm1/Rpp21"/>
</dbReference>
<evidence type="ECO:0000313" key="3">
    <source>
        <dbReference type="Proteomes" id="UP000249619"/>
    </source>
</evidence>
<gene>
    <name evidence="2" type="ORF">DDE83_007772</name>
</gene>
<reference evidence="3" key="1">
    <citation type="submission" date="2018-05" db="EMBL/GenBank/DDBJ databases">
        <title>Draft genome sequence of Stemphylium lycopersici strain CIDEFI 213.</title>
        <authorList>
            <person name="Medina R."/>
            <person name="Franco M.E.E."/>
            <person name="Lucentini C.G."/>
            <person name="Saparrat M.C.N."/>
            <person name="Balatti P.A."/>
        </authorList>
    </citation>
    <scope>NUCLEOTIDE SEQUENCE [LARGE SCALE GENOMIC DNA]</scope>
    <source>
        <strain evidence="3">CIDEFI 213</strain>
    </source>
</reference>
<evidence type="ECO:0000313" key="2">
    <source>
        <dbReference type="EMBL" id="RAR04581.1"/>
    </source>
</evidence>
<dbReference type="Pfam" id="PF04032">
    <property type="entry name" value="Rpr2"/>
    <property type="match status" value="1"/>
</dbReference>
<feature type="region of interest" description="Disordered" evidence="1">
    <location>
        <begin position="81"/>
        <end position="145"/>
    </location>
</feature>
<dbReference type="AlphaFoldDB" id="A0A364MW13"/>
<accession>A0A364MW13</accession>
<sequence>MASVHQAEARAKFLQEAAHLLAVSAPTTAAFIGRARNNLIEDAELEVSSKESDAYRRSICGACGNIMIPGWCHRETQLALQQRPRRKNMKKFASVSDAAPAPAARKPAKEVEDTPKTLNASSKQRQKARKGGLQALLDKKKTQASSAGGLDLMDFAL</sequence>
<name>A0A364MW13_STELY</name>
<dbReference type="EMBL" id="QGDH01000152">
    <property type="protein sequence ID" value="RAR04581.1"/>
    <property type="molecule type" value="Genomic_DNA"/>
</dbReference>
<proteinExistence type="predicted"/>
<evidence type="ECO:0000256" key="1">
    <source>
        <dbReference type="SAM" id="MobiDB-lite"/>
    </source>
</evidence>
<comment type="caution">
    <text evidence="2">The sequence shown here is derived from an EMBL/GenBank/DDBJ whole genome shotgun (WGS) entry which is preliminary data.</text>
</comment>
<dbReference type="GO" id="GO:0006396">
    <property type="term" value="P:RNA processing"/>
    <property type="evidence" value="ECO:0007669"/>
    <property type="project" value="InterPro"/>
</dbReference>